<name>A0A7W9FVW8_BREVE</name>
<evidence type="ECO:0000313" key="2">
    <source>
        <dbReference type="Proteomes" id="UP000556201"/>
    </source>
</evidence>
<protein>
    <submittedName>
        <fullName evidence="1">Uncharacterized protein</fullName>
    </submittedName>
</protein>
<reference evidence="1 2" key="1">
    <citation type="submission" date="2020-08" db="EMBL/GenBank/DDBJ databases">
        <title>Functional genomics of gut bacteria from endangered species of beetles.</title>
        <authorList>
            <person name="Carlos-Shanley C."/>
        </authorList>
    </citation>
    <scope>NUCLEOTIDE SEQUENCE [LARGE SCALE GENOMIC DNA]</scope>
    <source>
        <strain evidence="1 2">S00192</strain>
    </source>
</reference>
<dbReference type="Proteomes" id="UP000556201">
    <property type="component" value="Unassembled WGS sequence"/>
</dbReference>
<sequence length="34" mass="3701">MRARTKTTSPTHVAIQLTVARAGSVRVVLDDRPP</sequence>
<evidence type="ECO:0000313" key="1">
    <source>
        <dbReference type="EMBL" id="MBB5772567.1"/>
    </source>
</evidence>
<organism evidence="1 2">
    <name type="scientific">Brevundimonas vesicularis</name>
    <name type="common">Pseudomonas vesicularis</name>
    <dbReference type="NCBI Taxonomy" id="41276"/>
    <lineage>
        <taxon>Bacteria</taxon>
        <taxon>Pseudomonadati</taxon>
        <taxon>Pseudomonadota</taxon>
        <taxon>Alphaproteobacteria</taxon>
        <taxon>Caulobacterales</taxon>
        <taxon>Caulobacteraceae</taxon>
        <taxon>Brevundimonas</taxon>
    </lineage>
</organism>
<gene>
    <name evidence="1" type="ORF">HNP47_002583</name>
</gene>
<proteinExistence type="predicted"/>
<dbReference type="EMBL" id="JACHLJ010000003">
    <property type="protein sequence ID" value="MBB5772567.1"/>
    <property type="molecule type" value="Genomic_DNA"/>
</dbReference>
<accession>A0A7W9FVW8</accession>
<comment type="caution">
    <text evidence="1">The sequence shown here is derived from an EMBL/GenBank/DDBJ whole genome shotgun (WGS) entry which is preliminary data.</text>
</comment>
<dbReference type="AlphaFoldDB" id="A0A7W9FVW8"/>